<keyword evidence="3" id="KW-0813">Transport</keyword>
<dbReference type="RefSeq" id="XP_001482729.2">
    <property type="nucleotide sequence ID" value="XM_001482679.1"/>
</dbReference>
<gene>
    <name evidence="9" type="ORF">PGUG_04684</name>
</gene>
<dbReference type="GeneID" id="5124747"/>
<sequence>MEKQGHLNIAVTSRSSVGRGRIDPKSGVKRGLKVRHISMMALAGIIGPGLFIGMGSALHAGGPAGLLVGFAIVGLLVVVMMFCIGEMNSLFDFNFNTHASRWVDPAFGAALGWNYAFLWVCNIIAEYVSVTSVLSFYSDKVPIYGYYLILWFFFSIYQMFGVDVFGEVEYILAFIKILFLTGFYLFAVIFAAGGVKGKSPGNPFGEFPLAHGFKGIANSFVYAGVFYTGIESLSITFSESKNVKKSVRRAVSQSIFRIFFIYFGITIAYGITVAWNDEGLSADNKVMRSPMTIALIKAGWANAGYFVTTIILITCISSINSAVYFCGRCVLRLAVDGYAPKILAKVNKAGVPYVATNTVHLFGFLSLLSMQSSSAVAYSYIVGLAGVSAFIVWTGIIFAHYRFRKGWVRAGNSISDLPFKIPLYPYINYFGILLGLVLCLVQGWTVFVPFQAGQFVDLYIMLPLFFVIWGAYKIYLKSKWVSYEDMDFVSERVDYEEHTPIEEENSESELSSEPKDRKKTLWSLLWNYV</sequence>
<dbReference type="eggNOG" id="KOG1286">
    <property type="taxonomic scope" value="Eukaryota"/>
</dbReference>
<comment type="similarity">
    <text evidence="2">Belongs to the amino acid-polyamine-organocation (APC) superfamily. YAT (TC 2.A.3.10) family.</text>
</comment>
<dbReference type="GO" id="GO:0015190">
    <property type="term" value="F:L-leucine transmembrane transporter activity"/>
    <property type="evidence" value="ECO:0007669"/>
    <property type="project" value="EnsemblFungi"/>
</dbReference>
<evidence type="ECO:0000313" key="10">
    <source>
        <dbReference type="Proteomes" id="UP000001997"/>
    </source>
</evidence>
<accession>A5DN33</accession>
<keyword evidence="4 7" id="KW-0812">Transmembrane</keyword>
<dbReference type="InterPro" id="IPR004841">
    <property type="entry name" value="AA-permease/SLC12A_dom"/>
</dbReference>
<dbReference type="AlphaFoldDB" id="A5DN33"/>
<feature type="transmembrane region" description="Helical" evidence="7">
    <location>
        <begin position="423"/>
        <end position="446"/>
    </location>
</feature>
<dbReference type="InterPro" id="IPR050524">
    <property type="entry name" value="APC_YAT"/>
</dbReference>
<dbReference type="OrthoDB" id="3900342at2759"/>
<name>A5DN33_PICGU</name>
<feature type="transmembrane region" description="Helical" evidence="7">
    <location>
        <begin position="305"/>
        <end position="331"/>
    </location>
</feature>
<dbReference type="VEuPathDB" id="FungiDB:PGUG_04684"/>
<evidence type="ECO:0000256" key="1">
    <source>
        <dbReference type="ARBA" id="ARBA00004141"/>
    </source>
</evidence>
<feature type="transmembrane region" description="Helical" evidence="7">
    <location>
        <begin position="106"/>
        <end position="125"/>
    </location>
</feature>
<proteinExistence type="inferred from homology"/>
<evidence type="ECO:0000313" key="9">
    <source>
        <dbReference type="EMBL" id="EDK40586.2"/>
    </source>
</evidence>
<evidence type="ECO:0000256" key="2">
    <source>
        <dbReference type="ARBA" id="ARBA00006983"/>
    </source>
</evidence>
<keyword evidence="5 7" id="KW-1133">Transmembrane helix</keyword>
<dbReference type="Pfam" id="PF00324">
    <property type="entry name" value="AA_permease"/>
    <property type="match status" value="1"/>
</dbReference>
<comment type="subcellular location">
    <subcellularLocation>
        <location evidence="1">Membrane</location>
        <topology evidence="1">Multi-pass membrane protein</topology>
    </subcellularLocation>
</comment>
<dbReference type="InParanoid" id="A5DN33"/>
<dbReference type="EMBL" id="CH408160">
    <property type="protein sequence ID" value="EDK40586.2"/>
    <property type="molecule type" value="Genomic_DNA"/>
</dbReference>
<keyword evidence="6 7" id="KW-0472">Membrane</keyword>
<feature type="transmembrane region" description="Helical" evidence="7">
    <location>
        <begin position="64"/>
        <end position="85"/>
    </location>
</feature>
<evidence type="ECO:0000256" key="5">
    <source>
        <dbReference type="ARBA" id="ARBA00022989"/>
    </source>
</evidence>
<feature type="transmembrane region" description="Helical" evidence="7">
    <location>
        <begin position="177"/>
        <end position="195"/>
    </location>
</feature>
<dbReference type="GO" id="GO:1903801">
    <property type="term" value="P:L-leucine import across plasma membrane"/>
    <property type="evidence" value="ECO:0007669"/>
    <property type="project" value="EnsemblFungi"/>
</dbReference>
<evidence type="ECO:0000256" key="7">
    <source>
        <dbReference type="SAM" id="Phobius"/>
    </source>
</evidence>
<evidence type="ECO:0000256" key="3">
    <source>
        <dbReference type="ARBA" id="ARBA00022448"/>
    </source>
</evidence>
<dbReference type="PANTHER" id="PTHR43341:SF26">
    <property type="entry name" value="GENERAL AMINO ACID PERMEASE AGP3"/>
    <property type="match status" value="1"/>
</dbReference>
<dbReference type="FunFam" id="1.20.1740.10:FF:000001">
    <property type="entry name" value="Amino acid permease"/>
    <property type="match status" value="1"/>
</dbReference>
<feature type="transmembrane region" description="Helical" evidence="7">
    <location>
        <begin position="458"/>
        <end position="476"/>
    </location>
</feature>
<protein>
    <recommendedName>
        <fullName evidence="8">Amino acid permease/ SLC12A domain-containing protein</fullName>
    </recommendedName>
</protein>
<feature type="transmembrane region" description="Helical" evidence="7">
    <location>
        <begin position="215"/>
        <end position="234"/>
    </location>
</feature>
<evidence type="ECO:0000256" key="6">
    <source>
        <dbReference type="ARBA" id="ARBA00023136"/>
    </source>
</evidence>
<feature type="transmembrane region" description="Helical" evidence="7">
    <location>
        <begin position="39"/>
        <end position="58"/>
    </location>
</feature>
<dbReference type="Gene3D" id="1.20.1740.10">
    <property type="entry name" value="Amino acid/polyamine transporter I"/>
    <property type="match status" value="1"/>
</dbReference>
<keyword evidence="10" id="KW-1185">Reference proteome</keyword>
<dbReference type="PANTHER" id="PTHR43341">
    <property type="entry name" value="AMINO ACID PERMEASE"/>
    <property type="match status" value="1"/>
</dbReference>
<evidence type="ECO:0000259" key="8">
    <source>
        <dbReference type="Pfam" id="PF00324"/>
    </source>
</evidence>
<feature type="domain" description="Amino acid permease/ SLC12A" evidence="8">
    <location>
        <begin position="36"/>
        <end position="479"/>
    </location>
</feature>
<dbReference type="FunCoup" id="A5DN33">
    <property type="interactions" value="135"/>
</dbReference>
<dbReference type="HOGENOM" id="CLU_007946_12_2_1"/>
<dbReference type="GO" id="GO:0016020">
    <property type="term" value="C:membrane"/>
    <property type="evidence" value="ECO:0007669"/>
    <property type="project" value="UniProtKB-SubCell"/>
</dbReference>
<feature type="transmembrane region" description="Helical" evidence="7">
    <location>
        <begin position="377"/>
        <end position="403"/>
    </location>
</feature>
<feature type="transmembrane region" description="Helical" evidence="7">
    <location>
        <begin position="351"/>
        <end position="371"/>
    </location>
</feature>
<evidence type="ECO:0000256" key="4">
    <source>
        <dbReference type="ARBA" id="ARBA00022692"/>
    </source>
</evidence>
<dbReference type="KEGG" id="pgu:PGUG_04684"/>
<dbReference type="PIRSF" id="PIRSF006060">
    <property type="entry name" value="AA_transporter"/>
    <property type="match status" value="1"/>
</dbReference>
<feature type="transmembrane region" description="Helical" evidence="7">
    <location>
        <begin position="255"/>
        <end position="275"/>
    </location>
</feature>
<reference evidence="9 10" key="1">
    <citation type="journal article" date="2009" name="Nature">
        <title>Evolution of pathogenicity and sexual reproduction in eight Candida genomes.</title>
        <authorList>
            <person name="Butler G."/>
            <person name="Rasmussen M.D."/>
            <person name="Lin M.F."/>
            <person name="Santos M.A."/>
            <person name="Sakthikumar S."/>
            <person name="Munro C.A."/>
            <person name="Rheinbay E."/>
            <person name="Grabherr M."/>
            <person name="Forche A."/>
            <person name="Reedy J.L."/>
            <person name="Agrafioti I."/>
            <person name="Arnaud M.B."/>
            <person name="Bates S."/>
            <person name="Brown A.J."/>
            <person name="Brunke S."/>
            <person name="Costanzo M.C."/>
            <person name="Fitzpatrick D.A."/>
            <person name="de Groot P.W."/>
            <person name="Harris D."/>
            <person name="Hoyer L.L."/>
            <person name="Hube B."/>
            <person name="Klis F.M."/>
            <person name="Kodira C."/>
            <person name="Lennard N."/>
            <person name="Logue M.E."/>
            <person name="Martin R."/>
            <person name="Neiman A.M."/>
            <person name="Nikolaou E."/>
            <person name="Quail M.A."/>
            <person name="Quinn J."/>
            <person name="Santos M.C."/>
            <person name="Schmitzberger F.F."/>
            <person name="Sherlock G."/>
            <person name="Shah P."/>
            <person name="Silverstein K.A."/>
            <person name="Skrzypek M.S."/>
            <person name="Soll D."/>
            <person name="Staggs R."/>
            <person name="Stansfield I."/>
            <person name="Stumpf M.P."/>
            <person name="Sudbery P.E."/>
            <person name="Srikantha T."/>
            <person name="Zeng Q."/>
            <person name="Berman J."/>
            <person name="Berriman M."/>
            <person name="Heitman J."/>
            <person name="Gow N.A."/>
            <person name="Lorenz M.C."/>
            <person name="Birren B.W."/>
            <person name="Kellis M."/>
            <person name="Cuomo C.A."/>
        </authorList>
    </citation>
    <scope>NUCLEOTIDE SEQUENCE [LARGE SCALE GENOMIC DNA]</scope>
    <source>
        <strain evidence="10">ATCC 6260 / CBS 566 / DSM 6381 / JCM 1539 / NBRC 10279 / NRRL Y-324</strain>
    </source>
</reference>
<organism evidence="9 10">
    <name type="scientific">Meyerozyma guilliermondii (strain ATCC 6260 / CBS 566 / DSM 6381 / JCM 1539 / NBRC 10279 / NRRL Y-324)</name>
    <name type="common">Yeast</name>
    <name type="synonym">Candida guilliermondii</name>
    <dbReference type="NCBI Taxonomy" id="294746"/>
    <lineage>
        <taxon>Eukaryota</taxon>
        <taxon>Fungi</taxon>
        <taxon>Dikarya</taxon>
        <taxon>Ascomycota</taxon>
        <taxon>Saccharomycotina</taxon>
        <taxon>Pichiomycetes</taxon>
        <taxon>Debaryomycetaceae</taxon>
        <taxon>Meyerozyma</taxon>
    </lineage>
</organism>
<dbReference type="OMA" id="FIVWTGI"/>
<feature type="transmembrane region" description="Helical" evidence="7">
    <location>
        <begin position="145"/>
        <end position="165"/>
    </location>
</feature>
<dbReference type="Proteomes" id="UP000001997">
    <property type="component" value="Unassembled WGS sequence"/>
</dbReference>